<dbReference type="GeneID" id="55495263"/>
<dbReference type="GO" id="GO:0047429">
    <property type="term" value="F:nucleoside triphosphate diphosphatase activity"/>
    <property type="evidence" value="ECO:0007669"/>
    <property type="project" value="UniProtKB-EC"/>
</dbReference>
<comment type="cofactor">
    <cofactor evidence="1 4">
        <name>a divalent metal cation</name>
        <dbReference type="ChEBI" id="CHEBI:60240"/>
    </cofactor>
</comment>
<evidence type="ECO:0000256" key="3">
    <source>
        <dbReference type="ARBA" id="ARBA00023080"/>
    </source>
</evidence>
<dbReference type="AlphaFoldDB" id="A0A0P1EHP1"/>
<dbReference type="HAMAP" id="MF_00528">
    <property type="entry name" value="Maf"/>
    <property type="match status" value="1"/>
</dbReference>
<dbReference type="PANTHER" id="PTHR43213">
    <property type="entry name" value="BIFUNCTIONAL DTTP/UTP PYROPHOSPHATASE/METHYLTRANSFERASE PROTEIN-RELATED"/>
    <property type="match status" value="1"/>
</dbReference>
<dbReference type="CDD" id="cd00555">
    <property type="entry name" value="Maf"/>
    <property type="match status" value="1"/>
</dbReference>
<dbReference type="OrthoDB" id="9813962at2"/>
<evidence type="ECO:0000256" key="4">
    <source>
        <dbReference type="HAMAP-Rule" id="MF_00528"/>
    </source>
</evidence>
<evidence type="ECO:0000313" key="6">
    <source>
        <dbReference type="Proteomes" id="UP000050783"/>
    </source>
</evidence>
<comment type="similarity">
    <text evidence="4">Belongs to the Maf family.</text>
</comment>
<evidence type="ECO:0000313" key="5">
    <source>
        <dbReference type="EMBL" id="CUH49933.1"/>
    </source>
</evidence>
<comment type="function">
    <text evidence="4">Nucleoside triphosphate pyrophosphatase. May have a dual role in cell division arrest and in preventing the incorporation of modified nucleotides into cellular nucleic acids.</text>
</comment>
<dbReference type="SUPFAM" id="SSF52972">
    <property type="entry name" value="ITPase-like"/>
    <property type="match status" value="1"/>
</dbReference>
<comment type="subcellular location">
    <subcellularLocation>
        <location evidence="4">Cytoplasm</location>
    </subcellularLocation>
</comment>
<dbReference type="InterPro" id="IPR029001">
    <property type="entry name" value="ITPase-like_fam"/>
</dbReference>
<dbReference type="EC" id="3.6.1.9" evidence="4"/>
<dbReference type="STRING" id="81569.RUM4293_04150"/>
<comment type="catalytic activity">
    <reaction evidence="4">
        <text>a 2'-deoxyribonucleoside 5'-triphosphate + H2O = a 2'-deoxyribonucleoside 5'-phosphate + diphosphate + H(+)</text>
        <dbReference type="Rhea" id="RHEA:44644"/>
        <dbReference type="ChEBI" id="CHEBI:15377"/>
        <dbReference type="ChEBI" id="CHEBI:15378"/>
        <dbReference type="ChEBI" id="CHEBI:33019"/>
        <dbReference type="ChEBI" id="CHEBI:61560"/>
        <dbReference type="ChEBI" id="CHEBI:65317"/>
        <dbReference type="EC" id="3.6.1.9"/>
    </reaction>
</comment>
<reference evidence="5 6" key="1">
    <citation type="submission" date="2015-09" db="EMBL/GenBank/DDBJ databases">
        <authorList>
            <consortium name="Swine Surveillance"/>
        </authorList>
    </citation>
    <scope>NUCLEOTIDE SEQUENCE [LARGE SCALE GENOMIC DNA]</scope>
    <source>
        <strain evidence="5 6">CECT 4292</strain>
    </source>
</reference>
<dbReference type="PANTHER" id="PTHR43213:SF5">
    <property type="entry name" value="BIFUNCTIONAL DTTP_UTP PYROPHOSPHATASE_METHYLTRANSFERASE PROTEIN-RELATED"/>
    <property type="match status" value="1"/>
</dbReference>
<sequence>MSVPIILASGSSIRAQLLRNAGVPFTVQTARVDEDTAKRALLAENAPPRDIADTLAEMKARKVSDKKPGAMVLGCDQVLDFDGQLLSKPETPEDALAQLKAMRGKRHILLSAAVIYQNGEPIWRHVGQVRLRMRMSSDAYLRDYVDRNWDSIRHAVGAYKLEEEGVRLFATIDGDYFNVLGMPLLELLNFLAVKGMIDQ</sequence>
<feature type="active site" description="Proton acceptor" evidence="4">
    <location>
        <position position="76"/>
    </location>
</feature>
<proteinExistence type="inferred from homology"/>
<keyword evidence="2 4" id="KW-0378">Hydrolase</keyword>
<dbReference type="GO" id="GO:0005737">
    <property type="term" value="C:cytoplasm"/>
    <property type="evidence" value="ECO:0007669"/>
    <property type="project" value="UniProtKB-SubCell"/>
</dbReference>
<dbReference type="GO" id="GO:0009117">
    <property type="term" value="P:nucleotide metabolic process"/>
    <property type="evidence" value="ECO:0007669"/>
    <property type="project" value="UniProtKB-KW"/>
</dbReference>
<comment type="catalytic activity">
    <reaction evidence="4">
        <text>a ribonucleoside 5'-triphosphate + H2O = a ribonucleoside 5'-phosphate + diphosphate + H(+)</text>
        <dbReference type="Rhea" id="RHEA:23996"/>
        <dbReference type="ChEBI" id="CHEBI:15377"/>
        <dbReference type="ChEBI" id="CHEBI:15378"/>
        <dbReference type="ChEBI" id="CHEBI:33019"/>
        <dbReference type="ChEBI" id="CHEBI:58043"/>
        <dbReference type="ChEBI" id="CHEBI:61557"/>
        <dbReference type="EC" id="3.6.1.9"/>
    </reaction>
</comment>
<dbReference type="Proteomes" id="UP000050783">
    <property type="component" value="Unassembled WGS sequence"/>
</dbReference>
<protein>
    <recommendedName>
        <fullName evidence="4">Nucleoside triphosphate pyrophosphatase</fullName>
        <ecNumber evidence="4">3.6.1.9</ecNumber>
    </recommendedName>
    <alternativeName>
        <fullName evidence="4">Nucleotide pyrophosphatase</fullName>
        <shortName evidence="4">Nucleotide PPase</shortName>
    </alternativeName>
</protein>
<dbReference type="NCBIfam" id="TIGR00172">
    <property type="entry name" value="maf"/>
    <property type="match status" value="1"/>
</dbReference>
<evidence type="ECO:0000256" key="2">
    <source>
        <dbReference type="ARBA" id="ARBA00022801"/>
    </source>
</evidence>
<accession>A0A0P1EHP1</accession>
<dbReference type="Gene3D" id="3.90.950.10">
    <property type="match status" value="1"/>
</dbReference>
<evidence type="ECO:0000256" key="1">
    <source>
        <dbReference type="ARBA" id="ARBA00001968"/>
    </source>
</evidence>
<dbReference type="EMBL" id="CYPU01000071">
    <property type="protein sequence ID" value="CUH49933.1"/>
    <property type="molecule type" value="Genomic_DNA"/>
</dbReference>
<name>A0A0P1EHP1_9RHOB</name>
<keyword evidence="4" id="KW-0963">Cytoplasm</keyword>
<dbReference type="PIRSF" id="PIRSF006305">
    <property type="entry name" value="Maf"/>
    <property type="match status" value="1"/>
</dbReference>
<dbReference type="InterPro" id="IPR003697">
    <property type="entry name" value="Maf-like"/>
</dbReference>
<dbReference type="RefSeq" id="WP_058279268.1">
    <property type="nucleotide sequence ID" value="NZ_CYPU01000071.1"/>
</dbReference>
<dbReference type="Pfam" id="PF02545">
    <property type="entry name" value="Maf"/>
    <property type="match status" value="1"/>
</dbReference>
<keyword evidence="3 4" id="KW-0546">Nucleotide metabolism</keyword>
<organism evidence="5 6">
    <name type="scientific">Ruegeria atlantica</name>
    <dbReference type="NCBI Taxonomy" id="81569"/>
    <lineage>
        <taxon>Bacteria</taxon>
        <taxon>Pseudomonadati</taxon>
        <taxon>Pseudomonadota</taxon>
        <taxon>Alphaproteobacteria</taxon>
        <taxon>Rhodobacterales</taxon>
        <taxon>Roseobacteraceae</taxon>
        <taxon>Ruegeria</taxon>
    </lineage>
</organism>
<gene>
    <name evidence="5" type="primary">maf</name>
    <name evidence="5" type="ORF">RUA4292_04134</name>
</gene>
<comment type="caution">
    <text evidence="4">Lacks conserved residue(s) required for the propagation of feature annotation.</text>
</comment>